<evidence type="ECO:0000256" key="3">
    <source>
        <dbReference type="ARBA" id="ARBA00022827"/>
    </source>
</evidence>
<comment type="cofactor">
    <cofactor evidence="1 6">
        <name>FAD</name>
        <dbReference type="ChEBI" id="CHEBI:57692"/>
    </cofactor>
</comment>
<feature type="domain" description="FAD/NAD(P)-binding" evidence="7">
    <location>
        <begin position="12"/>
        <end position="167"/>
    </location>
</feature>
<dbReference type="InterPro" id="IPR021163">
    <property type="entry name" value="Ferredox_Rdtase_adrenod"/>
</dbReference>
<dbReference type="Pfam" id="PF07992">
    <property type="entry name" value="Pyr_redox_2"/>
    <property type="match status" value="1"/>
</dbReference>
<evidence type="ECO:0000313" key="9">
    <source>
        <dbReference type="Proteomes" id="UP000708208"/>
    </source>
</evidence>
<dbReference type="EC" id="1.18.1.6" evidence="6"/>
<keyword evidence="9" id="KW-1185">Reference proteome</keyword>
<dbReference type="OrthoDB" id="333024at2759"/>
<comment type="similarity">
    <text evidence="6">Belongs to the ferredoxin--NADP reductase type 1 family.</text>
</comment>
<comment type="catalytic activity">
    <reaction evidence="6">
        <text>2 reduced [adrenodoxin] + NADP(+) + H(+) = 2 oxidized [adrenodoxin] + NADPH</text>
        <dbReference type="Rhea" id="RHEA:42312"/>
        <dbReference type="Rhea" id="RHEA-COMP:9998"/>
        <dbReference type="Rhea" id="RHEA-COMP:9999"/>
        <dbReference type="ChEBI" id="CHEBI:15378"/>
        <dbReference type="ChEBI" id="CHEBI:33737"/>
        <dbReference type="ChEBI" id="CHEBI:33738"/>
        <dbReference type="ChEBI" id="CHEBI:57783"/>
        <dbReference type="ChEBI" id="CHEBI:58349"/>
        <dbReference type="EC" id="1.18.1.6"/>
    </reaction>
</comment>
<sequence>MLAIKIIQRCKHVCVIGSGPGGLYAAQHLIKHGSMKVDVYERLPVPFGLVRYGVAPDHPEVKNVVNSFNKVLSHPNVRFRGNVTIGEDVNLNQLMEAYDAVLLSYGSSEDRKLNIPGEEFVTSARQFVGWYNGLPENSNLQFDLSNSETAFIVGQGNVALDVARILLSPIDKLAKTDIASHALETLSKSRIKRVSVIGRRGPLQVSFTIKELRELIGICPTQFREDDFYGINVDELPRPKKRLVELMINTSKIPLAIHDKYWTLEFLRSPLQITKDNNLKVKFALNQLQNEKVVPVGEEIRNCDIVFRSVGYQGKILFPELPWDERSSIIPNVEGKVSEGIYVTGWLKTGPRGVILNTMSDAFAVAGQILKDLESPSSSKPGLDLNLKKRITSYEDYMKIIEYEKSNGKVTSVQKMLEIIQ</sequence>
<evidence type="ECO:0000313" key="8">
    <source>
        <dbReference type="EMBL" id="CAG7725295.1"/>
    </source>
</evidence>
<dbReference type="PANTHER" id="PTHR48467:SF1">
    <property type="entry name" value="GLUTAMATE SYNTHASE 1 [NADH], CHLOROPLASTIC-LIKE"/>
    <property type="match status" value="1"/>
</dbReference>
<evidence type="ECO:0000256" key="6">
    <source>
        <dbReference type="PIRNR" id="PIRNR000362"/>
    </source>
</evidence>
<keyword evidence="4 6" id="KW-0521">NADP</keyword>
<protein>
    <recommendedName>
        <fullName evidence="6">NADPH:adrenodoxin oxidoreductase, mitochondrial</fullName>
        <ecNumber evidence="6">1.18.1.6</ecNumber>
    </recommendedName>
</protein>
<keyword evidence="6" id="KW-0496">Mitochondrion</keyword>
<evidence type="ECO:0000256" key="5">
    <source>
        <dbReference type="ARBA" id="ARBA00023002"/>
    </source>
</evidence>
<organism evidence="8 9">
    <name type="scientific">Allacma fusca</name>
    <dbReference type="NCBI Taxonomy" id="39272"/>
    <lineage>
        <taxon>Eukaryota</taxon>
        <taxon>Metazoa</taxon>
        <taxon>Ecdysozoa</taxon>
        <taxon>Arthropoda</taxon>
        <taxon>Hexapoda</taxon>
        <taxon>Collembola</taxon>
        <taxon>Symphypleona</taxon>
        <taxon>Sminthuridae</taxon>
        <taxon>Allacma</taxon>
    </lineage>
</organism>
<comment type="caution">
    <text evidence="8">The sequence shown here is derived from an EMBL/GenBank/DDBJ whole genome shotgun (WGS) entry which is preliminary data.</text>
</comment>
<comment type="subcellular location">
    <subcellularLocation>
        <location evidence="6">Mitochondrion</location>
    </subcellularLocation>
</comment>
<keyword evidence="5 6" id="KW-0560">Oxidoreductase</keyword>
<evidence type="ECO:0000256" key="1">
    <source>
        <dbReference type="ARBA" id="ARBA00001974"/>
    </source>
</evidence>
<evidence type="ECO:0000256" key="2">
    <source>
        <dbReference type="ARBA" id="ARBA00022630"/>
    </source>
</evidence>
<evidence type="ECO:0000256" key="4">
    <source>
        <dbReference type="ARBA" id="ARBA00022857"/>
    </source>
</evidence>
<dbReference type="InterPro" id="IPR055275">
    <property type="entry name" value="Ferredox_Rdtase"/>
</dbReference>
<keyword evidence="3 6" id="KW-0274">FAD</keyword>
<dbReference type="PANTHER" id="PTHR48467">
    <property type="entry name" value="GLUTAMATE SYNTHASE 1 [NADH], CHLOROPLASTIC-LIKE"/>
    <property type="match status" value="1"/>
</dbReference>
<accession>A0A8J2K0A2</accession>
<gene>
    <name evidence="8" type="ORF">AFUS01_LOCUS14261</name>
</gene>
<dbReference type="EMBL" id="CAJVCH010120038">
    <property type="protein sequence ID" value="CAG7725295.1"/>
    <property type="molecule type" value="Genomic_DNA"/>
</dbReference>
<keyword evidence="2 6" id="KW-0285">Flavoprotein</keyword>
<name>A0A8J2K0A2_9HEXA</name>
<evidence type="ECO:0000259" key="7">
    <source>
        <dbReference type="Pfam" id="PF07992"/>
    </source>
</evidence>
<proteinExistence type="inferred from homology"/>
<dbReference type="PIRSF" id="PIRSF000362">
    <property type="entry name" value="FNR"/>
    <property type="match status" value="1"/>
</dbReference>
<dbReference type="GO" id="GO:0016491">
    <property type="term" value="F:oxidoreductase activity"/>
    <property type="evidence" value="ECO:0007669"/>
    <property type="project" value="UniProtKB-KW"/>
</dbReference>
<reference evidence="8" key="1">
    <citation type="submission" date="2021-06" db="EMBL/GenBank/DDBJ databases">
        <authorList>
            <person name="Hodson N. C."/>
            <person name="Mongue J. A."/>
            <person name="Jaron S. K."/>
        </authorList>
    </citation>
    <scope>NUCLEOTIDE SEQUENCE</scope>
</reference>
<dbReference type="Proteomes" id="UP000708208">
    <property type="component" value="Unassembled WGS sequence"/>
</dbReference>
<dbReference type="InterPro" id="IPR023753">
    <property type="entry name" value="FAD/NAD-binding_dom"/>
</dbReference>
<dbReference type="AlphaFoldDB" id="A0A8J2K0A2"/>